<dbReference type="SUPFAM" id="SSF102215">
    <property type="entry name" value="Creatininase"/>
    <property type="match status" value="1"/>
</dbReference>
<reference evidence="8 9" key="1">
    <citation type="submission" date="2018-03" db="EMBL/GenBank/DDBJ databases">
        <title>The draft genome of Sphingosinicella sp. GL-C-18.</title>
        <authorList>
            <person name="Liu L."/>
            <person name="Li L."/>
            <person name="Liang L."/>
            <person name="Zhang X."/>
            <person name="Wang T."/>
        </authorList>
    </citation>
    <scope>NUCLEOTIDE SEQUENCE [LARGE SCALE GENOMIC DNA]</scope>
    <source>
        <strain evidence="8 9">GL-C-18</strain>
    </source>
</reference>
<evidence type="ECO:0000256" key="1">
    <source>
        <dbReference type="ARBA" id="ARBA00001947"/>
    </source>
</evidence>
<organism evidence="8 9">
    <name type="scientific">Allosphingosinicella deserti</name>
    <dbReference type="NCBI Taxonomy" id="2116704"/>
    <lineage>
        <taxon>Bacteria</taxon>
        <taxon>Pseudomonadati</taxon>
        <taxon>Pseudomonadota</taxon>
        <taxon>Alphaproteobacteria</taxon>
        <taxon>Sphingomonadales</taxon>
        <taxon>Sphingomonadaceae</taxon>
        <taxon>Allosphingosinicella</taxon>
    </lineage>
</organism>
<comment type="caution">
    <text evidence="8">The sequence shown here is derived from an EMBL/GenBank/DDBJ whole genome shotgun (WGS) entry which is preliminary data.</text>
</comment>
<dbReference type="AlphaFoldDB" id="A0A2P7QLQ8"/>
<keyword evidence="2" id="KW-0479">Metal-binding</keyword>
<dbReference type="EMBL" id="PXYI01000005">
    <property type="protein sequence ID" value="PSJ38906.1"/>
    <property type="molecule type" value="Genomic_DNA"/>
</dbReference>
<sequence>MRKMVAQAWLLALFAGVFLAPSAAAGAPSPPPDAPSILAGTAADLTWLEFEAAAKSGAVILWAIGSIEEHGPHLPLATDTYVPANELARVQRTLSAEGVSSIILPPYYWGVNHVTGAFPGSIHIRPETMSALLQDVFQSVGRSGFRDLFLITGHYDAAHNRAISDAVRKARLTQGPNVTFVVPAALGTRIGLTRGEPGFAFADLPAADPNAPPDLHAGKTETSMMLAGAPATVRTGKIARLPPTRLDAAELAVWRRGQEHARALTPGGYLGAPAQASAALGETVLADEAAAYARAISAALGTRQEKARDTSSRTQPNHGRTASRSEASGGFAAVAEARTPTLQD</sequence>
<keyword evidence="4" id="KW-0862">Zinc</keyword>
<comment type="cofactor">
    <cofactor evidence="1">
        <name>Zn(2+)</name>
        <dbReference type="ChEBI" id="CHEBI:29105"/>
    </cofactor>
</comment>
<feature type="compositionally biased region" description="Polar residues" evidence="6">
    <location>
        <begin position="312"/>
        <end position="326"/>
    </location>
</feature>
<dbReference type="InterPro" id="IPR024087">
    <property type="entry name" value="Creatininase-like_sf"/>
</dbReference>
<dbReference type="GO" id="GO:0009231">
    <property type="term" value="P:riboflavin biosynthetic process"/>
    <property type="evidence" value="ECO:0007669"/>
    <property type="project" value="TreeGrafter"/>
</dbReference>
<dbReference type="Gene3D" id="3.40.50.10310">
    <property type="entry name" value="Creatininase"/>
    <property type="match status" value="1"/>
</dbReference>
<dbReference type="Pfam" id="PF02633">
    <property type="entry name" value="Creatininase"/>
    <property type="match status" value="1"/>
</dbReference>
<dbReference type="GO" id="GO:0016811">
    <property type="term" value="F:hydrolase activity, acting on carbon-nitrogen (but not peptide) bonds, in linear amides"/>
    <property type="evidence" value="ECO:0007669"/>
    <property type="project" value="TreeGrafter"/>
</dbReference>
<accession>A0A2P7QLQ8</accession>
<dbReference type="InterPro" id="IPR003785">
    <property type="entry name" value="Creatininase/forma_Hydrolase"/>
</dbReference>
<feature type="chain" id="PRO_5015184792" evidence="7">
    <location>
        <begin position="26"/>
        <end position="344"/>
    </location>
</feature>
<evidence type="ECO:0000313" key="8">
    <source>
        <dbReference type="EMBL" id="PSJ38906.1"/>
    </source>
</evidence>
<protein>
    <submittedName>
        <fullName evidence="8">Creatininase</fullName>
    </submittedName>
</protein>
<gene>
    <name evidence="8" type="ORF">C7I55_16430</name>
</gene>
<evidence type="ECO:0000256" key="7">
    <source>
        <dbReference type="SAM" id="SignalP"/>
    </source>
</evidence>
<keyword evidence="9" id="KW-1185">Reference proteome</keyword>
<dbReference type="Proteomes" id="UP000241167">
    <property type="component" value="Unassembled WGS sequence"/>
</dbReference>
<evidence type="ECO:0000313" key="9">
    <source>
        <dbReference type="Proteomes" id="UP000241167"/>
    </source>
</evidence>
<feature type="signal peptide" evidence="7">
    <location>
        <begin position="1"/>
        <end position="25"/>
    </location>
</feature>
<name>A0A2P7QLQ8_9SPHN</name>
<evidence type="ECO:0000256" key="5">
    <source>
        <dbReference type="ARBA" id="ARBA00024029"/>
    </source>
</evidence>
<evidence type="ECO:0000256" key="4">
    <source>
        <dbReference type="ARBA" id="ARBA00022833"/>
    </source>
</evidence>
<dbReference type="PANTHER" id="PTHR35005:SF1">
    <property type="entry name" value="2-AMINO-5-FORMYLAMINO-6-RIBOSYLAMINOPYRIMIDIN-4(3H)-ONE 5'-MONOPHOSPHATE DEFORMYLASE"/>
    <property type="match status" value="1"/>
</dbReference>
<keyword evidence="3" id="KW-0378">Hydrolase</keyword>
<feature type="region of interest" description="Disordered" evidence="6">
    <location>
        <begin position="302"/>
        <end position="344"/>
    </location>
</feature>
<keyword evidence="7" id="KW-0732">Signal</keyword>
<evidence type="ECO:0000256" key="2">
    <source>
        <dbReference type="ARBA" id="ARBA00022723"/>
    </source>
</evidence>
<dbReference type="PANTHER" id="PTHR35005">
    <property type="entry name" value="3-DEHYDRO-SCYLLO-INOSOSE HYDROLASE"/>
    <property type="match status" value="1"/>
</dbReference>
<proteinExistence type="inferred from homology"/>
<comment type="similarity">
    <text evidence="5">Belongs to the creatininase superfamily.</text>
</comment>
<evidence type="ECO:0000256" key="6">
    <source>
        <dbReference type="SAM" id="MobiDB-lite"/>
    </source>
</evidence>
<evidence type="ECO:0000256" key="3">
    <source>
        <dbReference type="ARBA" id="ARBA00022801"/>
    </source>
</evidence>
<dbReference type="GO" id="GO:0046872">
    <property type="term" value="F:metal ion binding"/>
    <property type="evidence" value="ECO:0007669"/>
    <property type="project" value="UniProtKB-KW"/>
</dbReference>